<dbReference type="GO" id="GO:0005730">
    <property type="term" value="C:nucleolus"/>
    <property type="evidence" value="ECO:0007669"/>
    <property type="project" value="UniProtKB-SubCell"/>
</dbReference>
<keyword evidence="6" id="KW-0175">Coiled coil</keyword>
<dbReference type="PANTHER" id="PTHR23105">
    <property type="entry name" value="RIBOSOMAL PROTEIN L7AE FAMILY MEMBER"/>
    <property type="match status" value="1"/>
</dbReference>
<feature type="region of interest" description="Disordered" evidence="11">
    <location>
        <begin position="253"/>
        <end position="286"/>
    </location>
</feature>
<evidence type="ECO:0000256" key="3">
    <source>
        <dbReference type="ARBA" id="ARBA00022553"/>
    </source>
</evidence>
<comment type="similarity">
    <text evidence="9">Belongs to the universal ribosomal protein uL1 family. Highly divergent.</text>
</comment>
<accession>A0AA35LA80</accession>
<keyword evidence="3" id="KW-0597">Phosphoprotein</keyword>
<comment type="function">
    <text evidence="8">Regulates cellular senescence through inhibition of PTEN translation. Acts as a pro-apoptotic regulator in response to DNA damage.</text>
</comment>
<dbReference type="Proteomes" id="UP001178461">
    <property type="component" value="Chromosome 14"/>
</dbReference>
<sequence>MDPATEFPVDQVQIKKAAQALLAFSASKQKKAEKLLLNEDQHVFLMVTVWKIPPRDQVIKITLPHDILPATSDVCLFTKDEPGLTAEQTENLYRKLLSQHGITRISEVISYKTLKKEYKPYEAKRRLLSRFSLFLADDRIRRLLPSHIGKHFYRSKKAPVSVNLKAKDLSKEINKHLQGTILPVTNKGCCYSIRVGHSGMEASEISENVVAAVKVLATKAPQIWKSVKILHLKMSKSVALPIFTCSNPIKGIPQKQPDAEVEQENQAKKKKKKGKKTAGKKNLAKAGATGEISQVPAIAGGKKAAAAAVSAVVKAEEDEDGDIPQLVPIEASPGVKNEKVLEPSPATGKEIKAGKKAAATLTLLGKRKTSPSPGTQLKTPGVGSKLLGRDKKPKTRS</sequence>
<feature type="region of interest" description="Disordered" evidence="11">
    <location>
        <begin position="317"/>
        <end position="397"/>
    </location>
</feature>
<dbReference type="InterPro" id="IPR028364">
    <property type="entry name" value="Ribosomal_uL1/biogenesis"/>
</dbReference>
<keyword evidence="13" id="KW-1185">Reference proteome</keyword>
<evidence type="ECO:0000256" key="5">
    <source>
        <dbReference type="ARBA" id="ARBA00022990"/>
    </source>
</evidence>
<gene>
    <name evidence="12" type="ORF">PODLI_1B010437</name>
</gene>
<evidence type="ECO:0000313" key="12">
    <source>
        <dbReference type="EMBL" id="CAI5792183.1"/>
    </source>
</evidence>
<proteinExistence type="inferred from homology"/>
<dbReference type="FunFam" id="3.40.50.790:FF:000004">
    <property type="entry name" value="Ribosomal L1 domain-containing 1-like 1"/>
    <property type="match status" value="1"/>
</dbReference>
<evidence type="ECO:0000256" key="4">
    <source>
        <dbReference type="ARBA" id="ARBA00022843"/>
    </source>
</evidence>
<comment type="subcellular location">
    <subcellularLocation>
        <location evidence="1">Nucleus</location>
        <location evidence="1">Nucleolus</location>
    </subcellularLocation>
</comment>
<dbReference type="Gene3D" id="3.40.50.790">
    <property type="match status" value="1"/>
</dbReference>
<dbReference type="SUPFAM" id="SSF56808">
    <property type="entry name" value="Ribosomal protein L1"/>
    <property type="match status" value="1"/>
</dbReference>
<evidence type="ECO:0000256" key="2">
    <source>
        <dbReference type="ARBA" id="ARBA00022499"/>
    </source>
</evidence>
<evidence type="ECO:0000256" key="8">
    <source>
        <dbReference type="ARBA" id="ARBA00054167"/>
    </source>
</evidence>
<organism evidence="12 13">
    <name type="scientific">Podarcis lilfordi</name>
    <name type="common">Lilford's wall lizard</name>
    <dbReference type="NCBI Taxonomy" id="74358"/>
    <lineage>
        <taxon>Eukaryota</taxon>
        <taxon>Metazoa</taxon>
        <taxon>Chordata</taxon>
        <taxon>Craniata</taxon>
        <taxon>Vertebrata</taxon>
        <taxon>Euteleostomi</taxon>
        <taxon>Lepidosauria</taxon>
        <taxon>Squamata</taxon>
        <taxon>Bifurcata</taxon>
        <taxon>Unidentata</taxon>
        <taxon>Episquamata</taxon>
        <taxon>Laterata</taxon>
        <taxon>Lacertibaenia</taxon>
        <taxon>Lacertidae</taxon>
        <taxon>Podarcis</taxon>
    </lineage>
</organism>
<evidence type="ECO:0000313" key="13">
    <source>
        <dbReference type="Proteomes" id="UP001178461"/>
    </source>
</evidence>
<evidence type="ECO:0000256" key="6">
    <source>
        <dbReference type="ARBA" id="ARBA00023054"/>
    </source>
</evidence>
<dbReference type="Pfam" id="PF00687">
    <property type="entry name" value="Ribosomal_L1"/>
    <property type="match status" value="1"/>
</dbReference>
<evidence type="ECO:0000256" key="10">
    <source>
        <dbReference type="ARBA" id="ARBA00070787"/>
    </source>
</evidence>
<reference evidence="12" key="1">
    <citation type="submission" date="2022-12" db="EMBL/GenBank/DDBJ databases">
        <authorList>
            <person name="Alioto T."/>
            <person name="Alioto T."/>
            <person name="Gomez Garrido J."/>
        </authorList>
    </citation>
    <scope>NUCLEOTIDE SEQUENCE</scope>
</reference>
<keyword evidence="5" id="KW-0007">Acetylation</keyword>
<keyword evidence="7" id="KW-0539">Nucleus</keyword>
<dbReference type="EMBL" id="OX395139">
    <property type="protein sequence ID" value="CAI5792183.1"/>
    <property type="molecule type" value="Genomic_DNA"/>
</dbReference>
<dbReference type="InterPro" id="IPR016095">
    <property type="entry name" value="Ribosomal_uL1_3-a/b-sand"/>
</dbReference>
<dbReference type="InterPro" id="IPR023674">
    <property type="entry name" value="Ribosomal_uL1-like"/>
</dbReference>
<dbReference type="InterPro" id="IPR050257">
    <property type="entry name" value="eL8/uL1-like"/>
</dbReference>
<dbReference type="CDD" id="cd00403">
    <property type="entry name" value="Ribosomal_L1"/>
    <property type="match status" value="1"/>
</dbReference>
<feature type="compositionally biased region" description="Basic residues" evidence="11">
    <location>
        <begin position="268"/>
        <end position="283"/>
    </location>
</feature>
<evidence type="ECO:0000256" key="7">
    <source>
        <dbReference type="ARBA" id="ARBA00023242"/>
    </source>
</evidence>
<protein>
    <recommendedName>
        <fullName evidence="10">Ribosomal L1 domain-containing protein 1</fullName>
    </recommendedName>
</protein>
<dbReference type="GO" id="GO:0003723">
    <property type="term" value="F:RNA binding"/>
    <property type="evidence" value="ECO:0007669"/>
    <property type="project" value="InterPro"/>
</dbReference>
<evidence type="ECO:0000256" key="9">
    <source>
        <dbReference type="ARBA" id="ARBA00061550"/>
    </source>
</evidence>
<keyword evidence="4" id="KW-0832">Ubl conjugation</keyword>
<keyword evidence="2" id="KW-1017">Isopeptide bond</keyword>
<evidence type="ECO:0000256" key="1">
    <source>
        <dbReference type="ARBA" id="ARBA00004604"/>
    </source>
</evidence>
<evidence type="ECO:0000256" key="11">
    <source>
        <dbReference type="SAM" id="MobiDB-lite"/>
    </source>
</evidence>
<name>A0AA35LA80_9SAUR</name>
<dbReference type="AlphaFoldDB" id="A0AA35LA80"/>